<proteinExistence type="predicted"/>
<dbReference type="Proteomes" id="UP000507470">
    <property type="component" value="Unassembled WGS sequence"/>
</dbReference>
<keyword evidence="2" id="KW-1185">Reference proteome</keyword>
<evidence type="ECO:0000313" key="1">
    <source>
        <dbReference type="EMBL" id="CAC5383541.1"/>
    </source>
</evidence>
<protein>
    <recommendedName>
        <fullName evidence="3">DZIP3-like HEPN domain-containing protein</fullName>
    </recommendedName>
</protein>
<organism evidence="1 2">
    <name type="scientific">Mytilus coruscus</name>
    <name type="common">Sea mussel</name>
    <dbReference type="NCBI Taxonomy" id="42192"/>
    <lineage>
        <taxon>Eukaryota</taxon>
        <taxon>Metazoa</taxon>
        <taxon>Spiralia</taxon>
        <taxon>Lophotrochozoa</taxon>
        <taxon>Mollusca</taxon>
        <taxon>Bivalvia</taxon>
        <taxon>Autobranchia</taxon>
        <taxon>Pteriomorphia</taxon>
        <taxon>Mytilida</taxon>
        <taxon>Mytiloidea</taxon>
        <taxon>Mytilidae</taxon>
        <taxon>Mytilinae</taxon>
        <taxon>Mytilus</taxon>
    </lineage>
</organism>
<evidence type="ECO:0000313" key="2">
    <source>
        <dbReference type="Proteomes" id="UP000507470"/>
    </source>
</evidence>
<dbReference type="AlphaFoldDB" id="A0A6J8BJH9"/>
<dbReference type="EMBL" id="CACVKT020003406">
    <property type="protein sequence ID" value="CAC5383541.1"/>
    <property type="molecule type" value="Genomic_DNA"/>
</dbReference>
<name>A0A6J8BJH9_MYTCO</name>
<sequence>MPVTSKDRQAILGGFLLKLFPKIMQLILKDNISPRGLKMKFLLKDIRISLTQSEITLLEKLPKMDKFTVELCYKILRYENLMLEPKCKWGNILHDTELEIADDIQRIINTTNDVISKKCDEITEVYYNELKETIENVTKRVDAYLHQDICLKMYKTICSSDLHPAEILQKLTRLQTIDVSIKLTHIVHTKTDSPSSIE</sequence>
<gene>
    <name evidence="1" type="ORF">MCOR_19274</name>
</gene>
<evidence type="ECO:0008006" key="3">
    <source>
        <dbReference type="Google" id="ProtNLM"/>
    </source>
</evidence>
<accession>A0A6J8BJH9</accession>
<dbReference type="OrthoDB" id="6184200at2759"/>
<reference evidence="1 2" key="1">
    <citation type="submission" date="2020-06" db="EMBL/GenBank/DDBJ databases">
        <authorList>
            <person name="Li R."/>
            <person name="Bekaert M."/>
        </authorList>
    </citation>
    <scope>NUCLEOTIDE SEQUENCE [LARGE SCALE GENOMIC DNA]</scope>
    <source>
        <strain evidence="2">wild</strain>
    </source>
</reference>